<sequence>MHIKGLEPGRDKLDGTGLSILIIHTRWNLAIVQKLVDGAVAQLLSLGVSADHIAIKDVPGSFELPLATKYLLKTLRNPNGGVYDACISIGVLIKGSTMHFEYICDATASGLMQVGLELSRPVIFGVLTCLTEEQALERAGAGSDPLTSHNHGTDWAMSAVEMARLCAHRLIVQST</sequence>
<proteinExistence type="inferred from homology"/>
<evidence type="ECO:0000256" key="3">
    <source>
        <dbReference type="ARBA" id="ARBA00012664"/>
    </source>
</evidence>
<dbReference type="EC" id="2.5.1.78" evidence="3 7"/>
<dbReference type="HAMAP" id="MF_00178">
    <property type="entry name" value="Lumazine_synth"/>
    <property type="match status" value="1"/>
</dbReference>
<accession>A0ABQ8ERW7</accession>
<evidence type="ECO:0000313" key="9">
    <source>
        <dbReference type="Proteomes" id="UP001648503"/>
    </source>
</evidence>
<evidence type="ECO:0000313" key="8">
    <source>
        <dbReference type="EMBL" id="KAH6585583.1"/>
    </source>
</evidence>
<reference evidence="8 9" key="1">
    <citation type="submission" date="2021-02" db="EMBL/GenBank/DDBJ databases">
        <title>Variation within the Batrachochytrium salamandrivorans European outbreak.</title>
        <authorList>
            <person name="Kelly M."/>
            <person name="Pasmans F."/>
            <person name="Shea T.P."/>
            <person name="Munoz J.F."/>
            <person name="Carranza S."/>
            <person name="Cuomo C.A."/>
            <person name="Martel A."/>
        </authorList>
    </citation>
    <scope>NUCLEOTIDE SEQUENCE [LARGE SCALE GENOMIC DNA]</scope>
    <source>
        <strain evidence="8 9">AMFP18/2</strain>
    </source>
</reference>
<name>A0ABQ8ERW7_9FUNG</name>
<gene>
    <name evidence="8" type="ORF">BASA50_001192</name>
</gene>
<comment type="similarity">
    <text evidence="2 7">Belongs to the DMRL synthase family.</text>
</comment>
<dbReference type="Proteomes" id="UP001648503">
    <property type="component" value="Unassembled WGS sequence"/>
</dbReference>
<dbReference type="SUPFAM" id="SSF52121">
    <property type="entry name" value="Lumazine synthase"/>
    <property type="match status" value="1"/>
</dbReference>
<dbReference type="InterPro" id="IPR002180">
    <property type="entry name" value="LS/RS"/>
</dbReference>
<keyword evidence="4 7" id="KW-0686">Riboflavin biosynthesis</keyword>
<comment type="pathway">
    <text evidence="1 7">Cofactor biosynthesis; riboflavin biosynthesis; riboflavin from 2-hydroxy-3-oxobutyl phosphate and 5-amino-6-(D-ribitylamino)uracil: step 1/2.</text>
</comment>
<dbReference type="InterPro" id="IPR034964">
    <property type="entry name" value="LS"/>
</dbReference>
<evidence type="ECO:0000256" key="2">
    <source>
        <dbReference type="ARBA" id="ARBA00007424"/>
    </source>
</evidence>
<dbReference type="Gene3D" id="3.40.50.960">
    <property type="entry name" value="Lumazine/riboflavin synthase"/>
    <property type="match status" value="2"/>
</dbReference>
<keyword evidence="5 7" id="KW-0808">Transferase</keyword>
<dbReference type="Pfam" id="PF00885">
    <property type="entry name" value="DMRL_synthase"/>
    <property type="match status" value="1"/>
</dbReference>
<dbReference type="PANTHER" id="PTHR21058:SF0">
    <property type="entry name" value="6,7-DIMETHYL-8-RIBITYLLUMAZINE SYNTHASE"/>
    <property type="match status" value="1"/>
</dbReference>
<organism evidence="8 9">
    <name type="scientific">Batrachochytrium salamandrivorans</name>
    <dbReference type="NCBI Taxonomy" id="1357716"/>
    <lineage>
        <taxon>Eukaryota</taxon>
        <taxon>Fungi</taxon>
        <taxon>Fungi incertae sedis</taxon>
        <taxon>Chytridiomycota</taxon>
        <taxon>Chytridiomycota incertae sedis</taxon>
        <taxon>Chytridiomycetes</taxon>
        <taxon>Rhizophydiales</taxon>
        <taxon>Rhizophydiales incertae sedis</taxon>
        <taxon>Batrachochytrium</taxon>
    </lineage>
</organism>
<dbReference type="EMBL" id="JAFCIX010000580">
    <property type="protein sequence ID" value="KAH6585583.1"/>
    <property type="molecule type" value="Genomic_DNA"/>
</dbReference>
<evidence type="ECO:0000256" key="5">
    <source>
        <dbReference type="ARBA" id="ARBA00022679"/>
    </source>
</evidence>
<dbReference type="InterPro" id="IPR036467">
    <property type="entry name" value="LS/RS_sf"/>
</dbReference>
<evidence type="ECO:0000256" key="4">
    <source>
        <dbReference type="ARBA" id="ARBA00022619"/>
    </source>
</evidence>
<dbReference type="NCBIfam" id="TIGR00114">
    <property type="entry name" value="lumazine-synth"/>
    <property type="match status" value="1"/>
</dbReference>
<comment type="catalytic activity">
    <reaction evidence="6 7">
        <text>(2S)-2-hydroxy-3-oxobutyl phosphate + 5-amino-6-(D-ribitylamino)uracil = 6,7-dimethyl-8-(1-D-ribityl)lumazine + phosphate + 2 H2O + H(+)</text>
        <dbReference type="Rhea" id="RHEA:26152"/>
        <dbReference type="ChEBI" id="CHEBI:15377"/>
        <dbReference type="ChEBI" id="CHEBI:15378"/>
        <dbReference type="ChEBI" id="CHEBI:15934"/>
        <dbReference type="ChEBI" id="CHEBI:43474"/>
        <dbReference type="ChEBI" id="CHEBI:58201"/>
        <dbReference type="ChEBI" id="CHEBI:58830"/>
        <dbReference type="EC" id="2.5.1.78"/>
    </reaction>
</comment>
<protein>
    <recommendedName>
        <fullName evidence="3 7">6,7-dimethyl-8-ribityllumazine synthase</fullName>
        <shortName evidence="7">DMRL synthase</shortName>
        <ecNumber evidence="3 7">2.5.1.78</ecNumber>
    </recommendedName>
</protein>
<dbReference type="CDD" id="cd09209">
    <property type="entry name" value="Lumazine_synthase-I"/>
    <property type="match status" value="1"/>
</dbReference>
<comment type="caution">
    <text evidence="8">The sequence shown here is derived from an EMBL/GenBank/DDBJ whole genome shotgun (WGS) entry which is preliminary data.</text>
</comment>
<evidence type="ECO:0000256" key="7">
    <source>
        <dbReference type="RuleBase" id="RU003795"/>
    </source>
</evidence>
<evidence type="ECO:0000256" key="1">
    <source>
        <dbReference type="ARBA" id="ARBA00004917"/>
    </source>
</evidence>
<keyword evidence="9" id="KW-1185">Reference proteome</keyword>
<comment type="function">
    <text evidence="7">Catalyzes the formation of 6,7-dimethyl-8-ribityllumazine by condensation of 5-amino-6-(D-ribitylamino)uracil with 3,4-dihydroxy-2-butanone 4-phosphate. This is the penultimate step in the biosynthesis of riboflavin.</text>
</comment>
<evidence type="ECO:0000256" key="6">
    <source>
        <dbReference type="ARBA" id="ARBA00048785"/>
    </source>
</evidence>
<dbReference type="PANTHER" id="PTHR21058">
    <property type="entry name" value="6,7-DIMETHYL-8-RIBITYLLUMAZINE SYNTHASE DMRL SYNTHASE LUMAZINE SYNTHASE"/>
    <property type="match status" value="1"/>
</dbReference>